<feature type="transmembrane region" description="Helical" evidence="1">
    <location>
        <begin position="31"/>
        <end position="52"/>
    </location>
</feature>
<organism evidence="2 3">
    <name type="scientific">Cellulomonas xiejunii</name>
    <dbReference type="NCBI Taxonomy" id="2968083"/>
    <lineage>
        <taxon>Bacteria</taxon>
        <taxon>Bacillati</taxon>
        <taxon>Actinomycetota</taxon>
        <taxon>Actinomycetes</taxon>
        <taxon>Micrococcales</taxon>
        <taxon>Cellulomonadaceae</taxon>
        <taxon>Cellulomonas</taxon>
    </lineage>
</organism>
<feature type="transmembrane region" description="Helical" evidence="1">
    <location>
        <begin position="122"/>
        <end position="141"/>
    </location>
</feature>
<protein>
    <submittedName>
        <fullName evidence="2">CDP-alcohol phosphatidyltransferase family protein</fullName>
    </submittedName>
</protein>
<evidence type="ECO:0000313" key="3">
    <source>
        <dbReference type="Proteomes" id="UP001316384"/>
    </source>
</evidence>
<dbReference type="EMBL" id="CP101987">
    <property type="protein sequence ID" value="UUI71356.1"/>
    <property type="molecule type" value="Genomic_DNA"/>
</dbReference>
<feature type="transmembrane region" description="Helical" evidence="1">
    <location>
        <begin position="161"/>
        <end position="189"/>
    </location>
</feature>
<gene>
    <name evidence="2" type="ORF">NP048_16420</name>
</gene>
<dbReference type="Proteomes" id="UP001316384">
    <property type="component" value="Chromosome"/>
</dbReference>
<evidence type="ECO:0000256" key="1">
    <source>
        <dbReference type="SAM" id="Phobius"/>
    </source>
</evidence>
<keyword evidence="1" id="KW-0472">Membrane</keyword>
<evidence type="ECO:0000313" key="2">
    <source>
        <dbReference type="EMBL" id="UUI71356.1"/>
    </source>
</evidence>
<name>A0ABY5KLI9_9CELL</name>
<dbReference type="RefSeq" id="WP_227575357.1">
    <property type="nucleotide sequence ID" value="NZ_CP101987.1"/>
</dbReference>
<dbReference type="Gene3D" id="1.20.120.1760">
    <property type="match status" value="1"/>
</dbReference>
<keyword evidence="1" id="KW-1133">Transmembrane helix</keyword>
<sequence length="216" mass="21635">MPSLYALKPWYTRRLRRFVDGAVARGTSPDLFTAVGVAGAALAGVAIALGWWPAALVLLAVRLAGANLDGAVARARGVARPWGFVLNELGDRLSDLLMFAGLAVLAVRTGGDAVAGLTPLTWVLLAATAATLPTFASLAGAGAGAPRLNGGPFGKTERCAFAVLATAVPTLLPGVAVVVVVGSVLTGVVRARRVHRVLASRSAPAVAAAGAAEGAA</sequence>
<keyword evidence="1" id="KW-0812">Transmembrane</keyword>
<reference evidence="2 3" key="1">
    <citation type="submission" date="2022-07" db="EMBL/GenBank/DDBJ databases">
        <title>Novel species in genus cellulomonas.</title>
        <authorList>
            <person name="Ye L."/>
        </authorList>
    </citation>
    <scope>NUCLEOTIDE SEQUENCE [LARGE SCALE GENOMIC DNA]</scope>
    <source>
        <strain evidence="3">zg-B89</strain>
    </source>
</reference>
<keyword evidence="3" id="KW-1185">Reference proteome</keyword>
<dbReference type="InterPro" id="IPR043130">
    <property type="entry name" value="CDP-OH_PTrfase_TM_dom"/>
</dbReference>
<proteinExistence type="predicted"/>
<accession>A0ABY5KLI9</accession>